<evidence type="ECO:0000313" key="12">
    <source>
        <dbReference type="Proteomes" id="UP000250079"/>
    </source>
</evidence>
<comment type="function">
    <text evidence="9">Nucleotidase that shows phosphatase activity on nucleoside 5'-monophosphates.</text>
</comment>
<proteinExistence type="inferred from homology"/>
<dbReference type="Gene3D" id="3.40.1210.10">
    <property type="entry name" value="Survival protein SurE-like phosphatase/nucleotidase"/>
    <property type="match status" value="1"/>
</dbReference>
<keyword evidence="12" id="KW-1185">Reference proteome</keyword>
<dbReference type="PANTHER" id="PTHR30457">
    <property type="entry name" value="5'-NUCLEOTIDASE SURE"/>
    <property type="match status" value="1"/>
</dbReference>
<reference evidence="11 12" key="1">
    <citation type="submission" date="2016-12" db="EMBL/GenBank/DDBJ databases">
        <authorList>
            <person name="Song W.-J."/>
            <person name="Kurnit D.M."/>
        </authorList>
    </citation>
    <scope>NUCLEOTIDE SEQUENCE [LARGE SCALE GENOMIC DNA]</scope>
    <source>
        <strain evidence="11 12">IMCC3135</strain>
    </source>
</reference>
<dbReference type="Pfam" id="PF01975">
    <property type="entry name" value="SurE"/>
    <property type="match status" value="1"/>
</dbReference>
<dbReference type="FunFam" id="3.40.1210.10:FF:000001">
    <property type="entry name" value="5'/3'-nucleotidase SurE"/>
    <property type="match status" value="1"/>
</dbReference>
<evidence type="ECO:0000256" key="8">
    <source>
        <dbReference type="ARBA" id="ARBA00022801"/>
    </source>
</evidence>
<dbReference type="InterPro" id="IPR002828">
    <property type="entry name" value="SurE-like_Pase/nucleotidase"/>
</dbReference>
<evidence type="ECO:0000256" key="1">
    <source>
        <dbReference type="ARBA" id="ARBA00000815"/>
    </source>
</evidence>
<comment type="similarity">
    <text evidence="4 9">Belongs to the SurE nucleotidase family.</text>
</comment>
<protein>
    <recommendedName>
        <fullName evidence="9">5'-nucleotidase SurE</fullName>
        <ecNumber evidence="9">3.1.3.5</ecNumber>
    </recommendedName>
    <alternativeName>
        <fullName evidence="9">Nucleoside 5'-monophosphate phosphohydrolase</fullName>
    </alternativeName>
</protein>
<dbReference type="HAMAP" id="MF_00060">
    <property type="entry name" value="SurE"/>
    <property type="match status" value="1"/>
</dbReference>
<dbReference type="GO" id="GO:0008253">
    <property type="term" value="F:5'-nucleotidase activity"/>
    <property type="evidence" value="ECO:0007669"/>
    <property type="project" value="UniProtKB-UniRule"/>
</dbReference>
<organism evidence="11 12">
    <name type="scientific">Granulosicoccus antarcticus IMCC3135</name>
    <dbReference type="NCBI Taxonomy" id="1192854"/>
    <lineage>
        <taxon>Bacteria</taxon>
        <taxon>Pseudomonadati</taxon>
        <taxon>Pseudomonadota</taxon>
        <taxon>Gammaproteobacteria</taxon>
        <taxon>Chromatiales</taxon>
        <taxon>Granulosicoccaceae</taxon>
        <taxon>Granulosicoccus</taxon>
    </lineage>
</organism>
<dbReference type="EC" id="3.1.3.5" evidence="9"/>
<name>A0A2Z2NXF1_9GAMM</name>
<dbReference type="OrthoDB" id="9780815at2"/>
<keyword evidence="5 9" id="KW-0963">Cytoplasm</keyword>
<feature type="domain" description="Survival protein SurE-like phosphatase/nucleotidase" evidence="10">
    <location>
        <begin position="3"/>
        <end position="182"/>
    </location>
</feature>
<dbReference type="InterPro" id="IPR030048">
    <property type="entry name" value="SurE"/>
</dbReference>
<comment type="cofactor">
    <cofactor evidence="9">
        <name>a divalent metal cation</name>
        <dbReference type="ChEBI" id="CHEBI:60240"/>
    </cofactor>
    <text evidence="9">Binds 1 divalent metal cation per subunit.</text>
</comment>
<comment type="subcellular location">
    <subcellularLocation>
        <location evidence="3 9">Cytoplasm</location>
    </subcellularLocation>
</comment>
<evidence type="ECO:0000256" key="4">
    <source>
        <dbReference type="ARBA" id="ARBA00011062"/>
    </source>
</evidence>
<dbReference type="RefSeq" id="WP_088920093.1">
    <property type="nucleotide sequence ID" value="NZ_CP018632.1"/>
</dbReference>
<evidence type="ECO:0000313" key="11">
    <source>
        <dbReference type="EMBL" id="ASJ75145.1"/>
    </source>
</evidence>
<feature type="binding site" evidence="9">
    <location>
        <position position="9"/>
    </location>
    <ligand>
        <name>a divalent metal cation</name>
        <dbReference type="ChEBI" id="CHEBI:60240"/>
    </ligand>
</feature>
<dbReference type="GO" id="GO:0046872">
    <property type="term" value="F:metal ion binding"/>
    <property type="evidence" value="ECO:0007669"/>
    <property type="project" value="UniProtKB-UniRule"/>
</dbReference>
<keyword evidence="6 9" id="KW-0479">Metal-binding</keyword>
<evidence type="ECO:0000256" key="6">
    <source>
        <dbReference type="ARBA" id="ARBA00022723"/>
    </source>
</evidence>
<dbReference type="AlphaFoldDB" id="A0A2Z2NXF1"/>
<dbReference type="EMBL" id="CP018632">
    <property type="protein sequence ID" value="ASJ75145.1"/>
    <property type="molecule type" value="Genomic_DNA"/>
</dbReference>
<evidence type="ECO:0000256" key="2">
    <source>
        <dbReference type="ARBA" id="ARBA00001946"/>
    </source>
</evidence>
<feature type="binding site" evidence="9">
    <location>
        <position position="39"/>
    </location>
    <ligand>
        <name>a divalent metal cation</name>
        <dbReference type="ChEBI" id="CHEBI:60240"/>
    </ligand>
</feature>
<dbReference type="NCBIfam" id="NF001489">
    <property type="entry name" value="PRK00346.1-3"/>
    <property type="match status" value="1"/>
</dbReference>
<dbReference type="InterPro" id="IPR036523">
    <property type="entry name" value="SurE-like_sf"/>
</dbReference>
<evidence type="ECO:0000259" key="10">
    <source>
        <dbReference type="Pfam" id="PF01975"/>
    </source>
</evidence>
<evidence type="ECO:0000256" key="7">
    <source>
        <dbReference type="ARBA" id="ARBA00022741"/>
    </source>
</evidence>
<comment type="catalytic activity">
    <reaction evidence="1 9">
        <text>a ribonucleoside 5'-phosphate + H2O = a ribonucleoside + phosphate</text>
        <dbReference type="Rhea" id="RHEA:12484"/>
        <dbReference type="ChEBI" id="CHEBI:15377"/>
        <dbReference type="ChEBI" id="CHEBI:18254"/>
        <dbReference type="ChEBI" id="CHEBI:43474"/>
        <dbReference type="ChEBI" id="CHEBI:58043"/>
        <dbReference type="EC" id="3.1.3.5"/>
    </reaction>
</comment>
<dbReference type="GO" id="GO:0008254">
    <property type="term" value="F:3'-nucleotidase activity"/>
    <property type="evidence" value="ECO:0007669"/>
    <property type="project" value="TreeGrafter"/>
</dbReference>
<keyword evidence="7 9" id="KW-0547">Nucleotide-binding</keyword>
<feature type="binding site" evidence="9">
    <location>
        <position position="91"/>
    </location>
    <ligand>
        <name>a divalent metal cation</name>
        <dbReference type="ChEBI" id="CHEBI:60240"/>
    </ligand>
</feature>
<dbReference type="KEGG" id="gai:IMCC3135_25410"/>
<dbReference type="GO" id="GO:0000166">
    <property type="term" value="F:nucleotide binding"/>
    <property type="evidence" value="ECO:0007669"/>
    <property type="project" value="UniProtKB-KW"/>
</dbReference>
<evidence type="ECO:0000256" key="5">
    <source>
        <dbReference type="ARBA" id="ARBA00022490"/>
    </source>
</evidence>
<feature type="binding site" evidence="9">
    <location>
        <position position="8"/>
    </location>
    <ligand>
        <name>a divalent metal cation</name>
        <dbReference type="ChEBI" id="CHEBI:60240"/>
    </ligand>
</feature>
<accession>A0A2Z2NXF1</accession>
<evidence type="ECO:0000256" key="9">
    <source>
        <dbReference type="HAMAP-Rule" id="MF_00060"/>
    </source>
</evidence>
<gene>
    <name evidence="9 11" type="primary">surE</name>
    <name evidence="11" type="ORF">IMCC3135_25410</name>
</gene>
<evidence type="ECO:0000256" key="3">
    <source>
        <dbReference type="ARBA" id="ARBA00004496"/>
    </source>
</evidence>
<dbReference type="GO" id="GO:0005737">
    <property type="term" value="C:cytoplasm"/>
    <property type="evidence" value="ECO:0007669"/>
    <property type="project" value="UniProtKB-SubCell"/>
</dbReference>
<dbReference type="PANTHER" id="PTHR30457:SF12">
    <property type="entry name" value="5'_3'-NUCLEOTIDASE SURE"/>
    <property type="match status" value="1"/>
</dbReference>
<dbReference type="Proteomes" id="UP000250079">
    <property type="component" value="Chromosome"/>
</dbReference>
<sequence>MRILIANDDGYLSPGIRALHESMKTLGIATIVAPDRNRSGASNSLTLSHPVHARRHEADIYSLEGTPTDCVNIALSGLLDESQDMVVSGINDGPNMGDDVLYSGTVAAAIEGRHLGHPALAISMASHEPQHYATAARVARNLVAHLKEVPLPMDTILNINVPDLPFDELAGLRATRLGTRHPSKQSIKQLSPRGETVFWIGAAGDVADDGPGTDFGAVRDGYVSVTPLQIDLTRLDSVSPVGMWLESLL</sequence>
<dbReference type="GO" id="GO:0004309">
    <property type="term" value="F:exopolyphosphatase activity"/>
    <property type="evidence" value="ECO:0007669"/>
    <property type="project" value="TreeGrafter"/>
</dbReference>
<comment type="cofactor">
    <cofactor evidence="2">
        <name>Mg(2+)</name>
        <dbReference type="ChEBI" id="CHEBI:18420"/>
    </cofactor>
</comment>
<keyword evidence="8 9" id="KW-0378">Hydrolase</keyword>
<dbReference type="NCBIfam" id="NF001490">
    <property type="entry name" value="PRK00346.1-4"/>
    <property type="match status" value="1"/>
</dbReference>
<dbReference type="SUPFAM" id="SSF64167">
    <property type="entry name" value="SurE-like"/>
    <property type="match status" value="1"/>
</dbReference>
<dbReference type="NCBIfam" id="TIGR00087">
    <property type="entry name" value="surE"/>
    <property type="match status" value="1"/>
</dbReference>